<sequence>MVSSLARAPSSSSYSLPLKGSKVRRRRLCSSSSSSSSSSSLSSSSSSLSSSSLCDLITSSSSPFVPSKVPIASSKIAIRTPLEMDFGFLNSRDPEVVETTSTNVLYGGVIAETNYRSMAKAANQVEITRAFAPEPGVVLCRWRTPPADRNTDWFVEGNTELRASKGDFAKGIDTHVERWEVRPADADATKGQVLQPVACALQFALSRMETLNLANKPFGVVAAVRAAVWTAVRDNDELGIGSEVVRQEMDLVTDQFIIAFGALALSNTLLLYAVCKALFR</sequence>
<feature type="compositionally biased region" description="Low complexity" evidence="1">
    <location>
        <begin position="1"/>
        <end position="20"/>
    </location>
</feature>
<dbReference type="AlphaFoldDB" id="A0A830HBI1"/>
<accession>A0A830HBI1</accession>
<keyword evidence="2" id="KW-0812">Transmembrane</keyword>
<evidence type="ECO:0000256" key="2">
    <source>
        <dbReference type="SAM" id="Phobius"/>
    </source>
</evidence>
<evidence type="ECO:0000313" key="3">
    <source>
        <dbReference type="EMBL" id="GHP04434.1"/>
    </source>
</evidence>
<gene>
    <name evidence="3" type="ORF">PPROV_000318800</name>
</gene>
<organism evidence="3 4">
    <name type="scientific">Pycnococcus provasolii</name>
    <dbReference type="NCBI Taxonomy" id="41880"/>
    <lineage>
        <taxon>Eukaryota</taxon>
        <taxon>Viridiplantae</taxon>
        <taxon>Chlorophyta</taxon>
        <taxon>Pseudoscourfieldiophyceae</taxon>
        <taxon>Pseudoscourfieldiales</taxon>
        <taxon>Pycnococcaceae</taxon>
        <taxon>Pycnococcus</taxon>
    </lineage>
</organism>
<proteinExistence type="predicted"/>
<keyword evidence="2" id="KW-1133">Transmembrane helix</keyword>
<name>A0A830HBI1_9CHLO</name>
<keyword evidence="2" id="KW-0472">Membrane</keyword>
<protein>
    <submittedName>
        <fullName evidence="3">Uncharacterized protein</fullName>
    </submittedName>
</protein>
<feature type="region of interest" description="Disordered" evidence="1">
    <location>
        <begin position="1"/>
        <end position="49"/>
    </location>
</feature>
<reference evidence="3" key="1">
    <citation type="submission" date="2020-10" db="EMBL/GenBank/DDBJ databases">
        <title>Unveiling of a novel bifunctional photoreceptor, Dualchrome1, isolated from a cosmopolitan green alga.</title>
        <authorList>
            <person name="Suzuki S."/>
            <person name="Kawachi M."/>
        </authorList>
    </citation>
    <scope>NUCLEOTIDE SEQUENCE</scope>
    <source>
        <strain evidence="3">NIES 2893</strain>
    </source>
</reference>
<evidence type="ECO:0000313" key="4">
    <source>
        <dbReference type="Proteomes" id="UP000660262"/>
    </source>
</evidence>
<dbReference type="EMBL" id="BNJQ01000007">
    <property type="protein sequence ID" value="GHP04434.1"/>
    <property type="molecule type" value="Genomic_DNA"/>
</dbReference>
<feature type="transmembrane region" description="Helical" evidence="2">
    <location>
        <begin position="256"/>
        <end position="279"/>
    </location>
</feature>
<dbReference type="Proteomes" id="UP000660262">
    <property type="component" value="Unassembled WGS sequence"/>
</dbReference>
<comment type="caution">
    <text evidence="3">The sequence shown here is derived from an EMBL/GenBank/DDBJ whole genome shotgun (WGS) entry which is preliminary data.</text>
</comment>
<keyword evidence="4" id="KW-1185">Reference proteome</keyword>
<feature type="compositionally biased region" description="Low complexity" evidence="1">
    <location>
        <begin position="30"/>
        <end position="49"/>
    </location>
</feature>
<evidence type="ECO:0000256" key="1">
    <source>
        <dbReference type="SAM" id="MobiDB-lite"/>
    </source>
</evidence>